<dbReference type="AlphaFoldDB" id="A0A183E4N4"/>
<protein>
    <submittedName>
        <fullName evidence="3">I/LWEQ domain-containing protein</fullName>
    </submittedName>
</protein>
<dbReference type="EMBL" id="UYRT01083084">
    <property type="protein sequence ID" value="VDN26939.1"/>
    <property type="molecule type" value="Genomic_DNA"/>
</dbReference>
<keyword evidence="2" id="KW-1185">Reference proteome</keyword>
<name>A0A183E4N4_9BILA</name>
<evidence type="ECO:0000313" key="2">
    <source>
        <dbReference type="Proteomes" id="UP000271098"/>
    </source>
</evidence>
<accession>A0A183E4N4</accession>
<reference evidence="1 2" key="2">
    <citation type="submission" date="2018-11" db="EMBL/GenBank/DDBJ databases">
        <authorList>
            <consortium name="Pathogen Informatics"/>
        </authorList>
    </citation>
    <scope>NUCLEOTIDE SEQUENCE [LARGE SCALE GENOMIC DNA]</scope>
</reference>
<dbReference type="Proteomes" id="UP000271098">
    <property type="component" value="Unassembled WGS sequence"/>
</dbReference>
<reference evidence="3" key="1">
    <citation type="submission" date="2016-06" db="UniProtKB">
        <authorList>
            <consortium name="WormBaseParasite"/>
        </authorList>
    </citation>
    <scope>IDENTIFICATION</scope>
</reference>
<dbReference type="WBParaSite" id="GPUH_0001594701-mRNA-1">
    <property type="protein sequence ID" value="GPUH_0001594701-mRNA-1"/>
    <property type="gene ID" value="GPUH_0001594701"/>
</dbReference>
<evidence type="ECO:0000313" key="3">
    <source>
        <dbReference type="WBParaSite" id="GPUH_0001594701-mRNA-1"/>
    </source>
</evidence>
<evidence type="ECO:0000313" key="1">
    <source>
        <dbReference type="EMBL" id="VDN26939.1"/>
    </source>
</evidence>
<proteinExistence type="predicted"/>
<sequence length="84" mass="8736">MAIKGSAEEDAAQAADMLFAVTSALQDFALDTTEALISYATKMAIKGSAEEDAAQAADMLFAVTSALQVASMYNIDSKLHSSAK</sequence>
<organism evidence="3">
    <name type="scientific">Gongylonema pulchrum</name>
    <dbReference type="NCBI Taxonomy" id="637853"/>
    <lineage>
        <taxon>Eukaryota</taxon>
        <taxon>Metazoa</taxon>
        <taxon>Ecdysozoa</taxon>
        <taxon>Nematoda</taxon>
        <taxon>Chromadorea</taxon>
        <taxon>Rhabditida</taxon>
        <taxon>Spirurina</taxon>
        <taxon>Spiruromorpha</taxon>
        <taxon>Spiruroidea</taxon>
        <taxon>Gongylonematidae</taxon>
        <taxon>Gongylonema</taxon>
    </lineage>
</organism>
<gene>
    <name evidence="1" type="ORF">GPUH_LOCUS15925</name>
</gene>